<keyword evidence="9" id="KW-0234">DNA repair</keyword>
<dbReference type="Pfam" id="PF13361">
    <property type="entry name" value="UvrD_C"/>
    <property type="match status" value="2"/>
</dbReference>
<evidence type="ECO:0000259" key="16">
    <source>
        <dbReference type="PROSITE" id="PS51198"/>
    </source>
</evidence>
<dbReference type="InterPro" id="IPR014016">
    <property type="entry name" value="UvrD-like_ATP-bd"/>
</dbReference>
<feature type="domain" description="UvrD-like helicase ATP-binding" evidence="16">
    <location>
        <begin position="7"/>
        <end position="370"/>
    </location>
</feature>
<evidence type="ECO:0000256" key="5">
    <source>
        <dbReference type="ARBA" id="ARBA00022806"/>
    </source>
</evidence>
<keyword evidence="15" id="KW-0175">Coiled coil</keyword>
<dbReference type="InterPro" id="IPR011604">
    <property type="entry name" value="PDDEXK-like_dom_sf"/>
</dbReference>
<dbReference type="PANTHER" id="PTHR11070">
    <property type="entry name" value="UVRD / RECB / PCRA DNA HELICASE FAMILY MEMBER"/>
    <property type="match status" value="1"/>
</dbReference>
<dbReference type="OrthoDB" id="9810135at2"/>
<dbReference type="GO" id="GO:0043138">
    <property type="term" value="F:3'-5' DNA helicase activity"/>
    <property type="evidence" value="ECO:0007669"/>
    <property type="project" value="UniProtKB-EC"/>
</dbReference>
<dbReference type="InterPro" id="IPR014017">
    <property type="entry name" value="DNA_helicase_UvrD-like_C"/>
</dbReference>
<dbReference type="Gene3D" id="3.90.320.10">
    <property type="match status" value="1"/>
</dbReference>
<evidence type="ECO:0000256" key="15">
    <source>
        <dbReference type="SAM" id="Coils"/>
    </source>
</evidence>
<dbReference type="Gene3D" id="3.40.50.300">
    <property type="entry name" value="P-loop containing nucleotide triphosphate hydrolases"/>
    <property type="match status" value="3"/>
</dbReference>
<keyword evidence="3" id="KW-0227">DNA damage</keyword>
<dbReference type="RefSeq" id="WP_074931503.1">
    <property type="nucleotide sequence ID" value="NZ_FORI01000005.1"/>
</dbReference>
<comment type="catalytic activity">
    <reaction evidence="13">
        <text>ATP + H2O = ADP + phosphate + H(+)</text>
        <dbReference type="Rhea" id="RHEA:13065"/>
        <dbReference type="ChEBI" id="CHEBI:15377"/>
        <dbReference type="ChEBI" id="CHEBI:15378"/>
        <dbReference type="ChEBI" id="CHEBI:30616"/>
        <dbReference type="ChEBI" id="CHEBI:43474"/>
        <dbReference type="ChEBI" id="CHEBI:456216"/>
        <dbReference type="EC" id="5.6.2.4"/>
    </reaction>
</comment>
<evidence type="ECO:0000256" key="8">
    <source>
        <dbReference type="ARBA" id="ARBA00023125"/>
    </source>
</evidence>
<keyword evidence="8" id="KW-0238">DNA-binding</keyword>
<accession>A0A1I3KUZ6</accession>
<dbReference type="GO" id="GO:0000725">
    <property type="term" value="P:recombinational repair"/>
    <property type="evidence" value="ECO:0007669"/>
    <property type="project" value="TreeGrafter"/>
</dbReference>
<evidence type="ECO:0000256" key="7">
    <source>
        <dbReference type="ARBA" id="ARBA00022840"/>
    </source>
</evidence>
<keyword evidence="5 14" id="KW-0347">Helicase</keyword>
<dbReference type="InterPro" id="IPR011335">
    <property type="entry name" value="Restrct_endonuc-II-like"/>
</dbReference>
<evidence type="ECO:0000259" key="17">
    <source>
        <dbReference type="PROSITE" id="PS51217"/>
    </source>
</evidence>
<comment type="catalytic activity">
    <reaction evidence="11">
        <text>Couples ATP hydrolysis with the unwinding of duplex DNA by translocating in the 3'-5' direction.</text>
        <dbReference type="EC" id="5.6.2.4"/>
    </reaction>
</comment>
<reference evidence="19" key="1">
    <citation type="submission" date="2016-10" db="EMBL/GenBank/DDBJ databases">
        <authorList>
            <person name="Varghese N."/>
            <person name="Submissions S."/>
        </authorList>
    </citation>
    <scope>NUCLEOTIDE SEQUENCE [LARGE SCALE GENOMIC DNA]</scope>
    <source>
        <strain evidence="19">XBD1002</strain>
    </source>
</reference>
<dbReference type="Proteomes" id="UP000182737">
    <property type="component" value="Unassembled WGS sequence"/>
</dbReference>
<evidence type="ECO:0000256" key="9">
    <source>
        <dbReference type="ARBA" id="ARBA00023204"/>
    </source>
</evidence>
<dbReference type="EMBL" id="FORI01000005">
    <property type="protein sequence ID" value="SFI76277.1"/>
    <property type="molecule type" value="Genomic_DNA"/>
</dbReference>
<evidence type="ECO:0000256" key="1">
    <source>
        <dbReference type="ARBA" id="ARBA00022722"/>
    </source>
</evidence>
<keyword evidence="19" id="KW-1185">Reference proteome</keyword>
<evidence type="ECO:0000256" key="2">
    <source>
        <dbReference type="ARBA" id="ARBA00022741"/>
    </source>
</evidence>
<proteinExistence type="predicted"/>
<keyword evidence="1" id="KW-0540">Nuclease</keyword>
<evidence type="ECO:0000313" key="18">
    <source>
        <dbReference type="EMBL" id="SFI76277.1"/>
    </source>
</evidence>
<name>A0A1I3KUZ6_9SPIR</name>
<dbReference type="InterPro" id="IPR027417">
    <property type="entry name" value="P-loop_NTPase"/>
</dbReference>
<dbReference type="SUPFAM" id="SSF52980">
    <property type="entry name" value="Restriction endonuclease-like"/>
    <property type="match status" value="1"/>
</dbReference>
<evidence type="ECO:0000256" key="12">
    <source>
        <dbReference type="ARBA" id="ARBA00034808"/>
    </source>
</evidence>
<dbReference type="AlphaFoldDB" id="A0A1I3KUZ6"/>
<feature type="binding site" evidence="14">
    <location>
        <begin position="28"/>
        <end position="35"/>
    </location>
    <ligand>
        <name>ATP</name>
        <dbReference type="ChEBI" id="CHEBI:30616"/>
    </ligand>
</feature>
<evidence type="ECO:0000256" key="6">
    <source>
        <dbReference type="ARBA" id="ARBA00022839"/>
    </source>
</evidence>
<sequence>MTLTEFDLNKFSEIKDRSELKHSMFIQASAGTGKTYTITGIIQKLVKEDFELEKILVVTYTEKAAGELRDRIRKACPEKDVDNAPIFTIHSFCQKTLSEFSFTANQCANLTLVEDTAIDDFIDRWIRDVLITDSQFKNLFESAEKQSSFINAIKKDFKHAISKYYLDNNNHEIKDIVSLDDIYIKTEEKKNRPSQIYTFAQIDNLLELSETDYDSIKTEFVSVLSGKGTKAHYDKLAEFNKAKFYLIQLKKLYIAWQQEKENNKAQSYDDMLRSVREAVCNPACELKKQLQKKYEFAIIDEFQDTNQKQWDIFKTVFLEDTEHTLIVVGDPKQSIYAFQGADVNVYNKAISSIAEQNGLACKLSKNYRSTNKIVQGCNILFRNFFSPEAGITFSPSDINGKKAPAQYSGKEVNPFWIAGNEDKNITEKDFAKLTAQTIVDCCTWVDGKTKLQVNGKDGLRNVSFRDFAILVRSSSEFTETERSLKKAGIPFLRYKDANLFYGKECTNWISLFNAITAKDFTGHNRTILSEALFTDFFGIPIENIQDEKYDNPASPERQLIIQWQQLAQQRKWAKLLEKIFADTMIENRLSKLDKMQSLAKIRQIGNYAVDYLYKTDSSLEDVSKHLLRLSTDSDSSIDDGNIVEKATDFDCVQLMTIHASKGLEFPVVIVPAGLKARNPNVAHTYLYHDAQCNTKLSFSPYGKQQTTVEEDYERERIYYVAYTRASSILMLPLYDVWDPAVDSSKSSIYAFLRNNILALFEEKDNKAPLYVREVKDNNKNYEDLQNDVQLILKETKNTQAQQPQGQASENDFTEEQQLAEAKRLSAKIPSLILHKHSYSSLSHKKTAAESIANSTSESMTENGGRADKEGADLQHVSLAGFDATENPITYKANPDSQDHSTPTISVPYNYPKGARLGIALHEVFEKADFAAAENDESIHRLITACFEKQTLSIPPEDPDHWLTYTSSILWNTLNAKLPEISGATQTCRYFSLSELAPEDRISEAEFNMNADLSDILKNYCNGFIDLVFKRNVDGKELYSILDWKSDSFEEAQYADGAVLKTHSDDRYSIQRVLYSYSLIKWLASFYKNETEAEVFENHFGGIYYTYVRGCNAGTCSGIYARTWKSWQELENAFKKILKDLQIAD</sequence>
<dbReference type="PROSITE" id="PS51217">
    <property type="entry name" value="UVRD_HELICASE_CTER"/>
    <property type="match status" value="1"/>
</dbReference>
<dbReference type="GO" id="GO:0005524">
    <property type="term" value="F:ATP binding"/>
    <property type="evidence" value="ECO:0007669"/>
    <property type="project" value="UniProtKB-UniRule"/>
</dbReference>
<evidence type="ECO:0000256" key="10">
    <source>
        <dbReference type="ARBA" id="ARBA00023235"/>
    </source>
</evidence>
<dbReference type="Pfam" id="PF00580">
    <property type="entry name" value="UvrD-helicase"/>
    <property type="match status" value="1"/>
</dbReference>
<dbReference type="SUPFAM" id="SSF52540">
    <property type="entry name" value="P-loop containing nucleoside triphosphate hydrolases"/>
    <property type="match status" value="1"/>
</dbReference>
<evidence type="ECO:0000256" key="11">
    <source>
        <dbReference type="ARBA" id="ARBA00034617"/>
    </source>
</evidence>
<dbReference type="GO" id="GO:0003677">
    <property type="term" value="F:DNA binding"/>
    <property type="evidence" value="ECO:0007669"/>
    <property type="project" value="UniProtKB-KW"/>
</dbReference>
<keyword evidence="10" id="KW-0413">Isomerase</keyword>
<dbReference type="Gene3D" id="1.10.486.10">
    <property type="entry name" value="PCRA, domain 4"/>
    <property type="match status" value="1"/>
</dbReference>
<keyword evidence="4 14" id="KW-0378">Hydrolase</keyword>
<evidence type="ECO:0000256" key="4">
    <source>
        <dbReference type="ARBA" id="ARBA00022801"/>
    </source>
</evidence>
<dbReference type="GO" id="GO:0009338">
    <property type="term" value="C:exodeoxyribonuclease V complex"/>
    <property type="evidence" value="ECO:0007669"/>
    <property type="project" value="TreeGrafter"/>
</dbReference>
<protein>
    <recommendedName>
        <fullName evidence="12">DNA 3'-5' helicase</fullName>
        <ecNumber evidence="12">5.6.2.4</ecNumber>
    </recommendedName>
</protein>
<feature type="coiled-coil region" evidence="15">
    <location>
        <begin position="774"/>
        <end position="801"/>
    </location>
</feature>
<keyword evidence="7 14" id="KW-0067">ATP-binding</keyword>
<evidence type="ECO:0000256" key="13">
    <source>
        <dbReference type="ARBA" id="ARBA00048988"/>
    </source>
</evidence>
<evidence type="ECO:0000256" key="14">
    <source>
        <dbReference type="PROSITE-ProRule" id="PRU00560"/>
    </source>
</evidence>
<feature type="domain" description="UvrD-like helicase C-terminal" evidence="17">
    <location>
        <begin position="382"/>
        <end position="662"/>
    </location>
</feature>
<organism evidence="18 19">
    <name type="scientific">Treponema bryantii</name>
    <dbReference type="NCBI Taxonomy" id="163"/>
    <lineage>
        <taxon>Bacteria</taxon>
        <taxon>Pseudomonadati</taxon>
        <taxon>Spirochaetota</taxon>
        <taxon>Spirochaetia</taxon>
        <taxon>Spirochaetales</taxon>
        <taxon>Treponemataceae</taxon>
        <taxon>Treponema</taxon>
    </lineage>
</organism>
<evidence type="ECO:0000313" key="19">
    <source>
        <dbReference type="Proteomes" id="UP000182737"/>
    </source>
</evidence>
<gene>
    <name evidence="18" type="ORF">SAMN04487775_105183</name>
</gene>
<dbReference type="PROSITE" id="PS51198">
    <property type="entry name" value="UVRD_HELICASE_ATP_BIND"/>
    <property type="match status" value="1"/>
</dbReference>
<dbReference type="EC" id="5.6.2.4" evidence="12"/>
<dbReference type="PANTHER" id="PTHR11070:SF23">
    <property type="entry name" value="RECBCD ENZYME SUBUNIT RECB"/>
    <property type="match status" value="1"/>
</dbReference>
<dbReference type="InterPro" id="IPR000212">
    <property type="entry name" value="DNA_helicase_UvrD/REP"/>
</dbReference>
<dbReference type="GO" id="GO:0004527">
    <property type="term" value="F:exonuclease activity"/>
    <property type="evidence" value="ECO:0007669"/>
    <property type="project" value="UniProtKB-KW"/>
</dbReference>
<evidence type="ECO:0000256" key="3">
    <source>
        <dbReference type="ARBA" id="ARBA00022763"/>
    </source>
</evidence>
<keyword evidence="6" id="KW-0269">Exonuclease</keyword>
<keyword evidence="2 14" id="KW-0547">Nucleotide-binding</keyword>
<dbReference type="GO" id="GO:0005829">
    <property type="term" value="C:cytosol"/>
    <property type="evidence" value="ECO:0007669"/>
    <property type="project" value="TreeGrafter"/>
</dbReference>